<dbReference type="GO" id="GO:0016020">
    <property type="term" value="C:membrane"/>
    <property type="evidence" value="ECO:0007669"/>
    <property type="project" value="InterPro"/>
</dbReference>
<dbReference type="PANTHER" id="PTHR10791:SF159">
    <property type="entry name" value="BIDIRECTIONAL SUGAR TRANSPORTER SWEET5"/>
    <property type="match status" value="1"/>
</dbReference>
<accession>A0A8K0GTM5</accession>
<evidence type="ECO:0000256" key="6">
    <source>
        <dbReference type="ARBA" id="ARBA00022737"/>
    </source>
</evidence>
<feature type="transmembrane region" description="Helical" evidence="9">
    <location>
        <begin position="135"/>
        <end position="157"/>
    </location>
</feature>
<dbReference type="AlphaFoldDB" id="A0A8K0GTM5"/>
<organism evidence="10 11">
    <name type="scientific">Rhamnella rubrinervis</name>
    <dbReference type="NCBI Taxonomy" id="2594499"/>
    <lineage>
        <taxon>Eukaryota</taxon>
        <taxon>Viridiplantae</taxon>
        <taxon>Streptophyta</taxon>
        <taxon>Embryophyta</taxon>
        <taxon>Tracheophyta</taxon>
        <taxon>Spermatophyta</taxon>
        <taxon>Magnoliopsida</taxon>
        <taxon>eudicotyledons</taxon>
        <taxon>Gunneridae</taxon>
        <taxon>Pentapetalae</taxon>
        <taxon>rosids</taxon>
        <taxon>fabids</taxon>
        <taxon>Rosales</taxon>
        <taxon>Rhamnaceae</taxon>
        <taxon>rhamnoid group</taxon>
        <taxon>Rhamneae</taxon>
        <taxon>Rhamnella</taxon>
    </lineage>
</organism>
<keyword evidence="3" id="KW-0813">Transport</keyword>
<keyword evidence="7 9" id="KW-1133">Transmembrane helix</keyword>
<feature type="transmembrane region" description="Helical" evidence="9">
    <location>
        <begin position="16"/>
        <end position="34"/>
    </location>
</feature>
<evidence type="ECO:0000256" key="8">
    <source>
        <dbReference type="ARBA" id="ARBA00023136"/>
    </source>
</evidence>
<feature type="transmembrane region" description="Helical" evidence="9">
    <location>
        <begin position="40"/>
        <end position="62"/>
    </location>
</feature>
<dbReference type="FunFam" id="1.20.1280.290:FF:000002">
    <property type="entry name" value="Bidirectional sugar transporter SWEET"/>
    <property type="match status" value="1"/>
</dbReference>
<evidence type="ECO:0000256" key="9">
    <source>
        <dbReference type="SAM" id="Phobius"/>
    </source>
</evidence>
<gene>
    <name evidence="10" type="ORF">FNV43_RR19804</name>
</gene>
<keyword evidence="6" id="KW-0677">Repeat</keyword>
<dbReference type="Gene3D" id="1.20.1280.290">
    <property type="match status" value="2"/>
</dbReference>
<feature type="transmembrane region" description="Helical" evidence="9">
    <location>
        <begin position="163"/>
        <end position="184"/>
    </location>
</feature>
<sequence length="206" mass="23430">MAKIVKHKSVQDFRPDPYVATVLNCAMWVIYGLPSVHPDSILVITINGLGLAIEVIYVAIYFTYATWAKRRKICIILAVEAVFLVIILVVTLHFFHTTDDRSMFVGILCIIFNVVMYASPLTVMRMVLKTKSVKYMPFFLSLANFCNGVVWVIYALLKFDQYILIPNSLGTVSGLVQLVLYATFYKTTQWDEDDQKPRSEVQLSNA</sequence>
<comment type="similarity">
    <text evidence="2">Belongs to the SWEET sugar transporter family.</text>
</comment>
<feature type="transmembrane region" description="Helical" evidence="9">
    <location>
        <begin position="102"/>
        <end position="123"/>
    </location>
</feature>
<evidence type="ECO:0000313" key="10">
    <source>
        <dbReference type="EMBL" id="KAF3437051.1"/>
    </source>
</evidence>
<dbReference type="InterPro" id="IPR047664">
    <property type="entry name" value="SWEET"/>
</dbReference>
<keyword evidence="4" id="KW-0762">Sugar transport</keyword>
<dbReference type="GO" id="GO:0051260">
    <property type="term" value="P:protein homooligomerization"/>
    <property type="evidence" value="ECO:0007669"/>
    <property type="project" value="UniProtKB-ARBA"/>
</dbReference>
<keyword evidence="5 9" id="KW-0812">Transmembrane</keyword>
<evidence type="ECO:0000256" key="1">
    <source>
        <dbReference type="ARBA" id="ARBA00004127"/>
    </source>
</evidence>
<evidence type="ECO:0000256" key="3">
    <source>
        <dbReference type="ARBA" id="ARBA00022448"/>
    </source>
</evidence>
<dbReference type="Pfam" id="PF03083">
    <property type="entry name" value="MtN3_slv"/>
    <property type="match status" value="2"/>
</dbReference>
<dbReference type="EMBL" id="VOIH02000009">
    <property type="protein sequence ID" value="KAF3437051.1"/>
    <property type="molecule type" value="Genomic_DNA"/>
</dbReference>
<evidence type="ECO:0000256" key="5">
    <source>
        <dbReference type="ARBA" id="ARBA00022692"/>
    </source>
</evidence>
<dbReference type="Proteomes" id="UP000796880">
    <property type="component" value="Unassembled WGS sequence"/>
</dbReference>
<name>A0A8K0GTM5_9ROSA</name>
<evidence type="ECO:0008006" key="12">
    <source>
        <dbReference type="Google" id="ProtNLM"/>
    </source>
</evidence>
<dbReference type="InterPro" id="IPR004316">
    <property type="entry name" value="SWEET_rpt"/>
</dbReference>
<comment type="caution">
    <text evidence="10">The sequence shown here is derived from an EMBL/GenBank/DDBJ whole genome shotgun (WGS) entry which is preliminary data.</text>
</comment>
<dbReference type="GO" id="GO:0051119">
    <property type="term" value="F:sugar transmembrane transporter activity"/>
    <property type="evidence" value="ECO:0007669"/>
    <property type="project" value="InterPro"/>
</dbReference>
<evidence type="ECO:0000313" key="11">
    <source>
        <dbReference type="Proteomes" id="UP000796880"/>
    </source>
</evidence>
<protein>
    <recommendedName>
        <fullName evidence="12">Bidirectional sugar transporter SWEET</fullName>
    </recommendedName>
</protein>
<evidence type="ECO:0000256" key="4">
    <source>
        <dbReference type="ARBA" id="ARBA00022597"/>
    </source>
</evidence>
<dbReference type="GO" id="GO:0012505">
    <property type="term" value="C:endomembrane system"/>
    <property type="evidence" value="ECO:0007669"/>
    <property type="project" value="UniProtKB-SubCell"/>
</dbReference>
<dbReference type="PANTHER" id="PTHR10791">
    <property type="entry name" value="RAG1-ACTIVATING PROTEIN 1"/>
    <property type="match status" value="1"/>
</dbReference>
<feature type="transmembrane region" description="Helical" evidence="9">
    <location>
        <begin position="74"/>
        <end position="96"/>
    </location>
</feature>
<reference evidence="10" key="1">
    <citation type="submission" date="2020-03" db="EMBL/GenBank/DDBJ databases">
        <title>A high-quality chromosome-level genome assembly of a woody plant with both climbing and erect habits, Rhamnella rubrinervis.</title>
        <authorList>
            <person name="Lu Z."/>
            <person name="Yang Y."/>
            <person name="Zhu X."/>
            <person name="Sun Y."/>
        </authorList>
    </citation>
    <scope>NUCLEOTIDE SEQUENCE</scope>
    <source>
        <strain evidence="10">BYM</strain>
        <tissue evidence="10">Leaf</tissue>
    </source>
</reference>
<proteinExistence type="inferred from homology"/>
<dbReference type="OrthoDB" id="409725at2759"/>
<evidence type="ECO:0000256" key="2">
    <source>
        <dbReference type="ARBA" id="ARBA00007809"/>
    </source>
</evidence>
<keyword evidence="11" id="KW-1185">Reference proteome</keyword>
<evidence type="ECO:0000256" key="7">
    <source>
        <dbReference type="ARBA" id="ARBA00022989"/>
    </source>
</evidence>
<comment type="subcellular location">
    <subcellularLocation>
        <location evidence="1">Endomembrane system</location>
        <topology evidence="1">Multi-pass membrane protein</topology>
    </subcellularLocation>
</comment>
<keyword evidence="8 9" id="KW-0472">Membrane</keyword>